<name>A0A0G3H1T9_9CORY</name>
<dbReference type="InterPro" id="IPR050486">
    <property type="entry name" value="Mannose-1P_guanyltransferase"/>
</dbReference>
<dbReference type="Gene3D" id="2.160.10.10">
    <property type="entry name" value="Hexapeptide repeat proteins"/>
    <property type="match status" value="1"/>
</dbReference>
<dbReference type="KEGG" id="cmv:CMUST_07215"/>
<dbReference type="STRING" id="571915.CMUST_07215"/>
<dbReference type="SUPFAM" id="SSF51161">
    <property type="entry name" value="Trimeric LpxA-like enzymes"/>
    <property type="match status" value="3"/>
</dbReference>
<dbReference type="AlphaFoldDB" id="A0A0G3H1T9"/>
<dbReference type="EMBL" id="CP011542">
    <property type="protein sequence ID" value="AKK05773.1"/>
    <property type="molecule type" value="Genomic_DNA"/>
</dbReference>
<dbReference type="RefSeq" id="WP_052844581.1">
    <property type="nucleotide sequence ID" value="NZ_CP011542.1"/>
</dbReference>
<reference evidence="1 2" key="1">
    <citation type="journal article" date="2015" name="Genome Announc.">
        <title>Complete Genome Sequence of the Type Strain Corynebacterium mustelae DSM 45274, Isolated from Various Tissues of a Male Ferret with Lethal Sepsis.</title>
        <authorList>
            <person name="Ruckert C."/>
            <person name="Eimer J."/>
            <person name="Winkler A."/>
            <person name="Tauch A."/>
        </authorList>
    </citation>
    <scope>NUCLEOTIDE SEQUENCE [LARGE SCALE GENOMIC DNA]</scope>
    <source>
        <strain evidence="1 2">DSM 45274</strain>
    </source>
</reference>
<reference evidence="2" key="2">
    <citation type="submission" date="2015-05" db="EMBL/GenBank/DDBJ databases">
        <title>Complete genome sequence of Corynebacterium mustelae DSM 45274, isolated from various tissues of a male ferret with lethal sepsis.</title>
        <authorList>
            <person name="Ruckert C."/>
            <person name="Albersmeier A."/>
            <person name="Winkler A."/>
            <person name="Tauch A."/>
        </authorList>
    </citation>
    <scope>NUCLEOTIDE SEQUENCE [LARGE SCALE GENOMIC DNA]</scope>
    <source>
        <strain evidence="2">DSM 45274</strain>
    </source>
</reference>
<evidence type="ECO:0000313" key="1">
    <source>
        <dbReference type="EMBL" id="AKK05773.1"/>
    </source>
</evidence>
<dbReference type="PANTHER" id="PTHR22572">
    <property type="entry name" value="SUGAR-1-PHOSPHATE GUANYL TRANSFERASE"/>
    <property type="match status" value="1"/>
</dbReference>
<gene>
    <name evidence="1" type="ORF">CMUST_07215</name>
</gene>
<dbReference type="Proteomes" id="UP000035199">
    <property type="component" value="Chromosome"/>
</dbReference>
<organism evidence="1 2">
    <name type="scientific">Corynebacterium mustelae</name>
    <dbReference type="NCBI Taxonomy" id="571915"/>
    <lineage>
        <taxon>Bacteria</taxon>
        <taxon>Bacillati</taxon>
        <taxon>Actinomycetota</taxon>
        <taxon>Actinomycetes</taxon>
        <taxon>Mycobacteriales</taxon>
        <taxon>Corynebacteriaceae</taxon>
        <taxon>Corynebacterium</taxon>
    </lineage>
</organism>
<sequence length="542" mass="58536">MIKCHCELTSESIFAPNGERVYRIRATRDIPERHVRAGELGGFVSSLHTADGKLRIGLKAWVAGDAIVSGEARVVGNALVYDHAHIGGHAHITGHARVYGDARVCDHARVRGHARVSDEVVVSGKACVEGNAVIAGQADVSDNAWVGQNAVIKGTSFIYEDAVVTGDALLERSHVYGQARVAGEARLYSGSSVCDSAQVTGTASIFGTTVRDEAKITDGTIVNCWIEGRAHVEATIPDKADLSGEAQILVPEHCEVFRPVGGNDCMVTVARTVHGEAKAWVSTFETEQGWGETVEELERHLDAQGVAEPFRESLSIAKRRVLRESAEEPDEELCFELTDEKRVLDDGTTVFRIRSLCDHDLLWVSKGDLGGWVPSTHSPQGKPRISGQSWLGDDAMILGNGSITSHSLVGESACIKDQAHISRSRVVGEVVVSGDSRVEGSCIYGCGELAGQSWVNAEGTLEITGTIFDGWITSFTDHRRFGPTSTGLLVCATRQKNGKAHFTARVDGTERIGSLHELLATDDDEVQVLRRLITTVLKEWDL</sequence>
<dbReference type="PATRIC" id="fig|571915.4.peg.1538"/>
<proteinExistence type="predicted"/>
<dbReference type="InterPro" id="IPR011004">
    <property type="entry name" value="Trimer_LpxA-like_sf"/>
</dbReference>
<protein>
    <submittedName>
        <fullName evidence="1">Uncharacterized protein</fullName>
    </submittedName>
</protein>
<keyword evidence="2" id="KW-1185">Reference proteome</keyword>
<accession>A0A0G3H1T9</accession>
<dbReference type="OrthoDB" id="4390846at2"/>
<evidence type="ECO:0000313" key="2">
    <source>
        <dbReference type="Proteomes" id="UP000035199"/>
    </source>
</evidence>